<dbReference type="Proteomes" id="UP000679779">
    <property type="component" value="Unassembled WGS sequence"/>
</dbReference>
<dbReference type="EMBL" id="BORQ01000001">
    <property type="protein sequence ID" value="GIO29716.1"/>
    <property type="molecule type" value="Genomic_DNA"/>
</dbReference>
<keyword evidence="2" id="KW-1185">Reference proteome</keyword>
<gene>
    <name evidence="1" type="ORF">J2TS6_08570</name>
</gene>
<name>A0A919XCM9_9BACL</name>
<accession>A0A919XCM9</accession>
<sequence>MSRGTPLNTSKKPIQSNLPASVTSIFGSHFKPAKNAAILRGMLIQNSQGQLKLLRIALLNVVPNVGATTTAMPTMLITLPRRF</sequence>
<proteinExistence type="predicted"/>
<evidence type="ECO:0000313" key="1">
    <source>
        <dbReference type="EMBL" id="GIO29716.1"/>
    </source>
</evidence>
<dbReference type="AlphaFoldDB" id="A0A919XCM9"/>
<protein>
    <submittedName>
        <fullName evidence="1">Uncharacterized protein</fullName>
    </submittedName>
</protein>
<organism evidence="1 2">
    <name type="scientific">Paenibacillus albilobatus</name>
    <dbReference type="NCBI Taxonomy" id="2716884"/>
    <lineage>
        <taxon>Bacteria</taxon>
        <taxon>Bacillati</taxon>
        <taxon>Bacillota</taxon>
        <taxon>Bacilli</taxon>
        <taxon>Bacillales</taxon>
        <taxon>Paenibacillaceae</taxon>
        <taxon>Paenibacillus</taxon>
    </lineage>
</organism>
<evidence type="ECO:0000313" key="2">
    <source>
        <dbReference type="Proteomes" id="UP000679779"/>
    </source>
</evidence>
<reference evidence="1" key="1">
    <citation type="submission" date="2021-03" db="EMBL/GenBank/DDBJ databases">
        <title>Antimicrobial resistance genes in bacteria isolated from Japanese honey, and their potential for conferring macrolide and lincosamide resistance in the American foulbrood pathogen Paenibacillus larvae.</title>
        <authorList>
            <person name="Okamoto M."/>
            <person name="Kumagai M."/>
            <person name="Kanamori H."/>
            <person name="Takamatsu D."/>
        </authorList>
    </citation>
    <scope>NUCLEOTIDE SEQUENCE</scope>
    <source>
        <strain evidence="1">J2TS6</strain>
    </source>
</reference>
<comment type="caution">
    <text evidence="1">The sequence shown here is derived from an EMBL/GenBank/DDBJ whole genome shotgun (WGS) entry which is preliminary data.</text>
</comment>